<accession>A0A0B1SUP8</accession>
<evidence type="ECO:0000313" key="1">
    <source>
        <dbReference type="EMBL" id="KHJ87252.1"/>
    </source>
</evidence>
<protein>
    <submittedName>
        <fullName evidence="1">Uncharacterized protein</fullName>
    </submittedName>
</protein>
<keyword evidence="2" id="KW-1185">Reference proteome</keyword>
<dbReference type="EMBL" id="KN558193">
    <property type="protein sequence ID" value="KHJ87252.1"/>
    <property type="molecule type" value="Genomic_DNA"/>
</dbReference>
<name>A0A0B1SUP8_OESDE</name>
<sequence>MSHCATSIYAIIQERSAFKRIKRVEVCHLCKSRCPRHEELFVQEAEILLNNGVAYVIDSIIVRNSAVTQPSNSRRRNTNLFEIIR</sequence>
<evidence type="ECO:0000313" key="2">
    <source>
        <dbReference type="Proteomes" id="UP000053660"/>
    </source>
</evidence>
<proteinExistence type="predicted"/>
<dbReference type="AlphaFoldDB" id="A0A0B1SUP8"/>
<dbReference type="Proteomes" id="UP000053660">
    <property type="component" value="Unassembled WGS sequence"/>
</dbReference>
<reference evidence="1 2" key="1">
    <citation type="submission" date="2014-03" db="EMBL/GenBank/DDBJ databases">
        <title>Draft genome of the hookworm Oesophagostomum dentatum.</title>
        <authorList>
            <person name="Mitreva M."/>
        </authorList>
    </citation>
    <scope>NUCLEOTIDE SEQUENCE [LARGE SCALE GENOMIC DNA]</scope>
    <source>
        <strain evidence="1 2">OD-Hann</strain>
    </source>
</reference>
<gene>
    <name evidence="1" type="ORF">OESDEN_12979</name>
</gene>
<organism evidence="1 2">
    <name type="scientific">Oesophagostomum dentatum</name>
    <name type="common">Nodular worm</name>
    <dbReference type="NCBI Taxonomy" id="61180"/>
    <lineage>
        <taxon>Eukaryota</taxon>
        <taxon>Metazoa</taxon>
        <taxon>Ecdysozoa</taxon>
        <taxon>Nematoda</taxon>
        <taxon>Chromadorea</taxon>
        <taxon>Rhabditida</taxon>
        <taxon>Rhabditina</taxon>
        <taxon>Rhabditomorpha</taxon>
        <taxon>Strongyloidea</taxon>
        <taxon>Strongylidae</taxon>
        <taxon>Oesophagostomum</taxon>
    </lineage>
</organism>